<dbReference type="CDD" id="cd15904">
    <property type="entry name" value="TSPO_MBR"/>
    <property type="match status" value="1"/>
</dbReference>
<dbReference type="PIRSF" id="PIRSF005859">
    <property type="entry name" value="PBR"/>
    <property type="match status" value="1"/>
</dbReference>
<evidence type="ECO:0000256" key="3">
    <source>
        <dbReference type="ARBA" id="ARBA00022692"/>
    </source>
</evidence>
<gene>
    <name evidence="7" type="ORF">FE263_02375</name>
</gene>
<comment type="caution">
    <text evidence="7">The sequence shown here is derived from an EMBL/GenBank/DDBJ whole genome shotgun (WGS) entry which is preliminary data.</text>
</comment>
<organism evidence="7 8">
    <name type="scientific">Lichenicoccus roseus</name>
    <dbReference type="NCBI Taxonomy" id="2683649"/>
    <lineage>
        <taxon>Bacteria</taxon>
        <taxon>Pseudomonadati</taxon>
        <taxon>Pseudomonadota</taxon>
        <taxon>Alphaproteobacteria</taxon>
        <taxon>Acetobacterales</taxon>
        <taxon>Acetobacteraceae</taxon>
        <taxon>Lichenicoccus</taxon>
    </lineage>
</organism>
<evidence type="ECO:0000313" key="7">
    <source>
        <dbReference type="EMBL" id="TLU74079.1"/>
    </source>
</evidence>
<protein>
    <submittedName>
        <fullName evidence="7">Tryptophan-rich sensory protein</fullName>
    </submittedName>
</protein>
<evidence type="ECO:0000313" key="8">
    <source>
        <dbReference type="Proteomes" id="UP000305654"/>
    </source>
</evidence>
<evidence type="ECO:0000256" key="5">
    <source>
        <dbReference type="ARBA" id="ARBA00023136"/>
    </source>
</evidence>
<dbReference type="GO" id="GO:0033013">
    <property type="term" value="P:tetrapyrrole metabolic process"/>
    <property type="evidence" value="ECO:0007669"/>
    <property type="project" value="UniProtKB-ARBA"/>
</dbReference>
<feature type="transmembrane region" description="Helical" evidence="6">
    <location>
        <begin position="78"/>
        <end position="99"/>
    </location>
</feature>
<dbReference type="PANTHER" id="PTHR10057">
    <property type="entry name" value="PERIPHERAL-TYPE BENZODIAZEPINE RECEPTOR"/>
    <property type="match status" value="1"/>
</dbReference>
<dbReference type="GO" id="GO:0016020">
    <property type="term" value="C:membrane"/>
    <property type="evidence" value="ECO:0007669"/>
    <property type="project" value="UniProtKB-SubCell"/>
</dbReference>
<sequence length="184" mass="20139">MKRVGRDVVTTAICVTAVLGVGGALTSIGPWYQSLRTPRWQPPGWAFGPAWTTIGTLTGIAAVWSWRRAETRPQRRRLMTLFALNGSLNILWSALFFKFRRPDLALVETVPLWLSILALMLGLPRGRNSTLLSALTTWLLLPYLVWVTIASQLNRAVVRLNPPFSGQSISGASASGTALRGPVS</sequence>
<dbReference type="AlphaFoldDB" id="A0A5R9JAQ6"/>
<keyword evidence="4 6" id="KW-1133">Transmembrane helix</keyword>
<dbReference type="PANTHER" id="PTHR10057:SF0">
    <property type="entry name" value="TRANSLOCATOR PROTEIN"/>
    <property type="match status" value="1"/>
</dbReference>
<evidence type="ECO:0000256" key="1">
    <source>
        <dbReference type="ARBA" id="ARBA00004141"/>
    </source>
</evidence>
<dbReference type="Gene3D" id="1.20.1260.100">
    <property type="entry name" value="TspO/MBR protein"/>
    <property type="match status" value="1"/>
</dbReference>
<dbReference type="InterPro" id="IPR038330">
    <property type="entry name" value="TspO/MBR-related_sf"/>
</dbReference>
<feature type="transmembrane region" description="Helical" evidence="6">
    <location>
        <begin position="12"/>
        <end position="32"/>
    </location>
</feature>
<feature type="transmembrane region" description="Helical" evidence="6">
    <location>
        <begin position="105"/>
        <end position="123"/>
    </location>
</feature>
<evidence type="ECO:0000256" key="2">
    <source>
        <dbReference type="ARBA" id="ARBA00007524"/>
    </source>
</evidence>
<keyword evidence="8" id="KW-1185">Reference proteome</keyword>
<reference evidence="7 8" key="1">
    <citation type="submission" date="2019-05" db="EMBL/GenBank/DDBJ databases">
        <authorList>
            <person name="Pankratov T."/>
            <person name="Grouzdev D."/>
        </authorList>
    </citation>
    <scope>NUCLEOTIDE SEQUENCE [LARGE SCALE GENOMIC DNA]</scope>
    <source>
        <strain evidence="7 8">KEBCLARHB70R</strain>
    </source>
</reference>
<dbReference type="InterPro" id="IPR004307">
    <property type="entry name" value="TspO_MBR"/>
</dbReference>
<proteinExistence type="inferred from homology"/>
<keyword evidence="3 6" id="KW-0812">Transmembrane</keyword>
<accession>A0A5R9JAQ6</accession>
<dbReference type="Pfam" id="PF03073">
    <property type="entry name" value="TspO_MBR"/>
    <property type="match status" value="1"/>
</dbReference>
<dbReference type="OrthoDB" id="9795496at2"/>
<feature type="transmembrane region" description="Helical" evidence="6">
    <location>
        <begin position="44"/>
        <end position="66"/>
    </location>
</feature>
<dbReference type="FunFam" id="1.20.1260.100:FF:000001">
    <property type="entry name" value="translocator protein 2"/>
    <property type="match status" value="1"/>
</dbReference>
<dbReference type="Proteomes" id="UP000305654">
    <property type="component" value="Unassembled WGS sequence"/>
</dbReference>
<comment type="subcellular location">
    <subcellularLocation>
        <location evidence="1">Membrane</location>
        <topology evidence="1">Multi-pass membrane protein</topology>
    </subcellularLocation>
</comment>
<evidence type="ECO:0000256" key="6">
    <source>
        <dbReference type="SAM" id="Phobius"/>
    </source>
</evidence>
<dbReference type="EMBL" id="VCDI01000001">
    <property type="protein sequence ID" value="TLU74079.1"/>
    <property type="molecule type" value="Genomic_DNA"/>
</dbReference>
<feature type="transmembrane region" description="Helical" evidence="6">
    <location>
        <begin position="130"/>
        <end position="149"/>
    </location>
</feature>
<keyword evidence="5 6" id="KW-0472">Membrane</keyword>
<evidence type="ECO:0000256" key="4">
    <source>
        <dbReference type="ARBA" id="ARBA00022989"/>
    </source>
</evidence>
<comment type="similarity">
    <text evidence="2">Belongs to the TspO/BZRP family.</text>
</comment>
<name>A0A5R9JAQ6_9PROT</name>